<dbReference type="EMBL" id="CACVBM020001695">
    <property type="protein sequence ID" value="CAA7057547.1"/>
    <property type="molecule type" value="Genomic_DNA"/>
</dbReference>
<name>A0A6D2KYF6_9BRAS</name>
<proteinExistence type="predicted"/>
<sequence length="231" mass="26728">MAYQDIRYKLNQLKPRCHNHGPKSKMFFNKIHQLILESTLLYYLQEKETQKGKRKGYLAPVTQHPGCIRASLHTPPWYKAPHRCPPLFQDAWLVKPPTMDWGKRNLYLPHIQQTPTPSKRIHYGAPHAFHNPSTLPVLHEAQRCTLNPHGLSLRRQIGSSDDDGCDFRWCSDHMVVKVVAGGDDRWSPTLAPSWLTEFVPNSTTTIDLRCNSLTRHKAQEQNAARKFLERH</sequence>
<dbReference type="Proteomes" id="UP000467841">
    <property type="component" value="Unassembled WGS sequence"/>
</dbReference>
<reference evidence="1" key="1">
    <citation type="submission" date="2020-01" db="EMBL/GenBank/DDBJ databases">
        <authorList>
            <person name="Mishra B."/>
        </authorList>
    </citation>
    <scope>NUCLEOTIDE SEQUENCE [LARGE SCALE GENOMIC DNA]</scope>
</reference>
<organism evidence="1 2">
    <name type="scientific">Microthlaspi erraticum</name>
    <dbReference type="NCBI Taxonomy" id="1685480"/>
    <lineage>
        <taxon>Eukaryota</taxon>
        <taxon>Viridiplantae</taxon>
        <taxon>Streptophyta</taxon>
        <taxon>Embryophyta</taxon>
        <taxon>Tracheophyta</taxon>
        <taxon>Spermatophyta</taxon>
        <taxon>Magnoliopsida</taxon>
        <taxon>eudicotyledons</taxon>
        <taxon>Gunneridae</taxon>
        <taxon>Pentapetalae</taxon>
        <taxon>rosids</taxon>
        <taxon>malvids</taxon>
        <taxon>Brassicales</taxon>
        <taxon>Brassicaceae</taxon>
        <taxon>Coluteocarpeae</taxon>
        <taxon>Microthlaspi</taxon>
    </lineage>
</organism>
<accession>A0A6D2KYF6</accession>
<gene>
    <name evidence="1" type="ORF">MERR_LOCUS44783</name>
</gene>
<comment type="caution">
    <text evidence="1">The sequence shown here is derived from an EMBL/GenBank/DDBJ whole genome shotgun (WGS) entry which is preliminary data.</text>
</comment>
<protein>
    <submittedName>
        <fullName evidence="1">Uncharacterized protein</fullName>
    </submittedName>
</protein>
<evidence type="ECO:0000313" key="1">
    <source>
        <dbReference type="EMBL" id="CAA7057547.1"/>
    </source>
</evidence>
<keyword evidence="2" id="KW-1185">Reference proteome</keyword>
<dbReference type="AlphaFoldDB" id="A0A6D2KYF6"/>
<evidence type="ECO:0000313" key="2">
    <source>
        <dbReference type="Proteomes" id="UP000467841"/>
    </source>
</evidence>